<reference evidence="2 3" key="1">
    <citation type="journal article" date="2019" name="Commun. Biol.">
        <title>The bagworm genome reveals a unique fibroin gene that provides high tensile strength.</title>
        <authorList>
            <person name="Kono N."/>
            <person name="Nakamura H."/>
            <person name="Ohtoshi R."/>
            <person name="Tomita M."/>
            <person name="Numata K."/>
            <person name="Arakawa K."/>
        </authorList>
    </citation>
    <scope>NUCLEOTIDE SEQUENCE [LARGE SCALE GENOMIC DNA]</scope>
</reference>
<evidence type="ECO:0000256" key="1">
    <source>
        <dbReference type="SAM" id="MobiDB-lite"/>
    </source>
</evidence>
<evidence type="ECO:0000313" key="3">
    <source>
        <dbReference type="Proteomes" id="UP000299102"/>
    </source>
</evidence>
<sequence>MRTGRQSRTKTAGGRARRRNAAAVTRTKLTCRRHDSNVKCFYTLAASVAAGRAPGCLTMRKRNSPSPKQTNNTQMRFSFE</sequence>
<comment type="caution">
    <text evidence="2">The sequence shown here is derived from an EMBL/GenBank/DDBJ whole genome shotgun (WGS) entry which is preliminary data.</text>
</comment>
<feature type="compositionally biased region" description="Polar residues" evidence="1">
    <location>
        <begin position="64"/>
        <end position="80"/>
    </location>
</feature>
<feature type="region of interest" description="Disordered" evidence="1">
    <location>
        <begin position="1"/>
        <end position="24"/>
    </location>
</feature>
<name>A0A4C1V526_EUMVA</name>
<dbReference type="EMBL" id="BGZK01000273">
    <property type="protein sequence ID" value="GBP33377.1"/>
    <property type="molecule type" value="Genomic_DNA"/>
</dbReference>
<organism evidence="2 3">
    <name type="scientific">Eumeta variegata</name>
    <name type="common">Bagworm moth</name>
    <name type="synonym">Eumeta japonica</name>
    <dbReference type="NCBI Taxonomy" id="151549"/>
    <lineage>
        <taxon>Eukaryota</taxon>
        <taxon>Metazoa</taxon>
        <taxon>Ecdysozoa</taxon>
        <taxon>Arthropoda</taxon>
        <taxon>Hexapoda</taxon>
        <taxon>Insecta</taxon>
        <taxon>Pterygota</taxon>
        <taxon>Neoptera</taxon>
        <taxon>Endopterygota</taxon>
        <taxon>Lepidoptera</taxon>
        <taxon>Glossata</taxon>
        <taxon>Ditrysia</taxon>
        <taxon>Tineoidea</taxon>
        <taxon>Psychidae</taxon>
        <taxon>Oiketicinae</taxon>
        <taxon>Eumeta</taxon>
    </lineage>
</organism>
<dbReference type="Proteomes" id="UP000299102">
    <property type="component" value="Unassembled WGS sequence"/>
</dbReference>
<evidence type="ECO:0000313" key="2">
    <source>
        <dbReference type="EMBL" id="GBP33377.1"/>
    </source>
</evidence>
<protein>
    <submittedName>
        <fullName evidence="2">Uncharacterized protein</fullName>
    </submittedName>
</protein>
<proteinExistence type="predicted"/>
<dbReference type="AlphaFoldDB" id="A0A4C1V526"/>
<feature type="region of interest" description="Disordered" evidence="1">
    <location>
        <begin position="57"/>
        <end position="80"/>
    </location>
</feature>
<gene>
    <name evidence="2" type="ORF">EVAR_6725_1</name>
</gene>
<keyword evidence="3" id="KW-1185">Reference proteome</keyword>
<accession>A0A4C1V526</accession>